<comment type="caution">
    <text evidence="1">The sequence shown here is derived from an EMBL/GenBank/DDBJ whole genome shotgun (WGS) entry which is preliminary data.</text>
</comment>
<reference evidence="1 2" key="1">
    <citation type="submission" date="2019-05" db="EMBL/GenBank/DDBJ databases">
        <title>Another draft genome of Portunus trituberculatus and its Hox gene families provides insights of decapod evolution.</title>
        <authorList>
            <person name="Jeong J.-H."/>
            <person name="Song I."/>
            <person name="Kim S."/>
            <person name="Choi T."/>
            <person name="Kim D."/>
            <person name="Ryu S."/>
            <person name="Kim W."/>
        </authorList>
    </citation>
    <scope>NUCLEOTIDE SEQUENCE [LARGE SCALE GENOMIC DNA]</scope>
    <source>
        <tissue evidence="1">Muscle</tissue>
    </source>
</reference>
<organism evidence="1 2">
    <name type="scientific">Portunus trituberculatus</name>
    <name type="common">Swimming crab</name>
    <name type="synonym">Neptunus trituberculatus</name>
    <dbReference type="NCBI Taxonomy" id="210409"/>
    <lineage>
        <taxon>Eukaryota</taxon>
        <taxon>Metazoa</taxon>
        <taxon>Ecdysozoa</taxon>
        <taxon>Arthropoda</taxon>
        <taxon>Crustacea</taxon>
        <taxon>Multicrustacea</taxon>
        <taxon>Malacostraca</taxon>
        <taxon>Eumalacostraca</taxon>
        <taxon>Eucarida</taxon>
        <taxon>Decapoda</taxon>
        <taxon>Pleocyemata</taxon>
        <taxon>Brachyura</taxon>
        <taxon>Eubrachyura</taxon>
        <taxon>Portunoidea</taxon>
        <taxon>Portunidae</taxon>
        <taxon>Portuninae</taxon>
        <taxon>Portunus</taxon>
    </lineage>
</organism>
<accession>A0A5B7JZY5</accession>
<evidence type="ECO:0000313" key="2">
    <source>
        <dbReference type="Proteomes" id="UP000324222"/>
    </source>
</evidence>
<dbReference type="Proteomes" id="UP000324222">
    <property type="component" value="Unassembled WGS sequence"/>
</dbReference>
<protein>
    <submittedName>
        <fullName evidence="1">Uncharacterized protein</fullName>
    </submittedName>
</protein>
<name>A0A5B7JZY5_PORTR</name>
<dbReference type="AlphaFoldDB" id="A0A5B7JZY5"/>
<dbReference type="EMBL" id="VSRR010115352">
    <property type="protein sequence ID" value="MPC98737.1"/>
    <property type="molecule type" value="Genomic_DNA"/>
</dbReference>
<proteinExistence type="predicted"/>
<evidence type="ECO:0000313" key="1">
    <source>
        <dbReference type="EMBL" id="MPC98737.1"/>
    </source>
</evidence>
<sequence>MLAMLQQKVCIKDGARHNNSTSYLKICGEPECITTSTSEDSVAPYRDRVVHMFSGRSFVQNEIGSP</sequence>
<keyword evidence="2" id="KW-1185">Reference proteome</keyword>
<gene>
    <name evidence="1" type="ORF">E2C01_094117</name>
</gene>